<organism evidence="3 4">
    <name type="scientific">Pampusana beccarii</name>
    <name type="common">Western bronze ground-dove</name>
    <dbReference type="NCBI Taxonomy" id="2953425"/>
    <lineage>
        <taxon>Eukaryota</taxon>
        <taxon>Metazoa</taxon>
        <taxon>Chordata</taxon>
        <taxon>Craniata</taxon>
        <taxon>Vertebrata</taxon>
        <taxon>Euteleostomi</taxon>
        <taxon>Archelosauria</taxon>
        <taxon>Archosauria</taxon>
        <taxon>Dinosauria</taxon>
        <taxon>Saurischia</taxon>
        <taxon>Theropoda</taxon>
        <taxon>Coelurosauria</taxon>
        <taxon>Aves</taxon>
        <taxon>Neognathae</taxon>
        <taxon>Neoaves</taxon>
        <taxon>Columbimorphae</taxon>
        <taxon>Columbiformes</taxon>
        <taxon>Columbidae</taxon>
        <taxon>Pampusana</taxon>
    </lineage>
</organism>
<dbReference type="InterPro" id="IPR036116">
    <property type="entry name" value="FN3_sf"/>
</dbReference>
<dbReference type="InterPro" id="IPR003961">
    <property type="entry name" value="FN3_dom"/>
</dbReference>
<evidence type="ECO:0000313" key="3">
    <source>
        <dbReference type="EMBL" id="NXW90082.1"/>
    </source>
</evidence>
<reference evidence="3 4" key="1">
    <citation type="submission" date="2020-02" db="EMBL/GenBank/DDBJ databases">
        <title>Bird 10,000 Genomes (B10K) Project - Family phase.</title>
        <authorList>
            <person name="Zhang G."/>
        </authorList>
    </citation>
    <scope>NUCLEOTIDE SEQUENCE [LARGE SCALE GENOMIC DNA]</scope>
    <source>
        <strain evidence="3">B10K-DU-006-06</strain>
    </source>
</reference>
<proteinExistence type="predicted"/>
<feature type="region of interest" description="Disordered" evidence="1">
    <location>
        <begin position="344"/>
        <end position="365"/>
    </location>
</feature>
<comment type="caution">
    <text evidence="3">The sequence shown here is derived from an EMBL/GenBank/DDBJ whole genome shotgun (WGS) entry which is preliminary data.</text>
</comment>
<dbReference type="SUPFAM" id="SSF49265">
    <property type="entry name" value="Fibronectin type III"/>
    <property type="match status" value="2"/>
</dbReference>
<keyword evidence="4" id="KW-1185">Reference proteome</keyword>
<feature type="non-terminal residue" evidence="3">
    <location>
        <position position="1"/>
    </location>
</feature>
<dbReference type="EMBL" id="VWYH01007043">
    <property type="protein sequence ID" value="NXW90082.1"/>
    <property type="molecule type" value="Genomic_DNA"/>
</dbReference>
<dbReference type="CDD" id="cd00063">
    <property type="entry name" value="FN3"/>
    <property type="match status" value="1"/>
</dbReference>
<evidence type="ECO:0000313" key="4">
    <source>
        <dbReference type="Proteomes" id="UP000541332"/>
    </source>
</evidence>
<protein>
    <submittedName>
        <fullName evidence="3">I10R1 protein</fullName>
    </submittedName>
</protein>
<dbReference type="AlphaFoldDB" id="A0A7L4FW92"/>
<accession>A0A7L4FW92</accession>
<dbReference type="FunFam" id="2.60.40.10:FF:002863">
    <property type="entry name" value="Uncharacterized protein"/>
    <property type="match status" value="1"/>
</dbReference>
<dbReference type="Proteomes" id="UP000541332">
    <property type="component" value="Unassembled WGS sequence"/>
</dbReference>
<feature type="non-terminal residue" evidence="3">
    <location>
        <position position="576"/>
    </location>
</feature>
<evidence type="ECO:0000259" key="2">
    <source>
        <dbReference type="PROSITE" id="PS50853"/>
    </source>
</evidence>
<feature type="compositionally biased region" description="Low complexity" evidence="1">
    <location>
        <begin position="344"/>
        <end position="354"/>
    </location>
</feature>
<sequence>GEKLESPTHVRFAAQTAHHLLHWEPGHSPPGDVRYEVEHRVYGTNASWTAAPNCMKISACSCDLTYYTLDPSHRYLARVRAVSGSRTSPWKRTNPFSPQEASPRLSGQSLSVQGNSIHVQLQLLLRAGNLTVRYDDIQKHARRYRVYIRRAQDNWTHEVVQTAPEFNISNLFWNTEYCLSVEPSVASRHLRAVRTAEQCVTIGQRDRTSELTLSIVSSSFITMLLLSLLGCLLVCTYIKKPVRPPSVLKSFIKQSSLWMEQEFSSSGSQDTDPVQQLFLCPKEPQQDGAPNGSTGTAQLPLEKGWQPPAWPEDRVCLMGTGPTVSGDSSCTSTDSGICLQTSSSELSCSSSPKSQGYKQQLPAGDDSGVGLGTTCPHPTYPPGSRTSAAEARQPCGGELGISPSASRDSQQDVEFRGYLQQSKGTVEPKQDPAKGVPFLGCTGSPQGPGSTDVVLDVECSKLAVAKGYLKQSSPEHPCSHAQDLAPWGTPSEPPAWDLSSQLGPEAPALLSSGAPEAAPASKAGPELLKAPFDLSIFNTDLLGTLPFVSSLSTNQWLMLQIKPLSLLSEDGKDSRL</sequence>
<dbReference type="InterPro" id="IPR013783">
    <property type="entry name" value="Ig-like_fold"/>
</dbReference>
<dbReference type="PANTHER" id="PTHR20859">
    <property type="entry name" value="INTERFERON/INTERLEUKIN RECEPTOR"/>
    <property type="match status" value="1"/>
</dbReference>
<dbReference type="PROSITE" id="PS50853">
    <property type="entry name" value="FN3"/>
    <property type="match status" value="1"/>
</dbReference>
<dbReference type="Pfam" id="PF01108">
    <property type="entry name" value="Tissue_fac"/>
    <property type="match status" value="1"/>
</dbReference>
<feature type="region of interest" description="Disordered" evidence="1">
    <location>
        <begin position="282"/>
        <end position="303"/>
    </location>
</feature>
<dbReference type="Gene3D" id="2.60.40.10">
    <property type="entry name" value="Immunoglobulins"/>
    <property type="match status" value="2"/>
</dbReference>
<feature type="region of interest" description="Disordered" evidence="1">
    <location>
        <begin position="86"/>
        <end position="108"/>
    </location>
</feature>
<gene>
    <name evidence="3" type="primary">Il10ra</name>
    <name evidence="3" type="ORF">ALOBEC_R00715</name>
</gene>
<evidence type="ECO:0000256" key="1">
    <source>
        <dbReference type="SAM" id="MobiDB-lite"/>
    </source>
</evidence>
<feature type="domain" description="Fibronectin type-III" evidence="2">
    <location>
        <begin position="6"/>
        <end position="101"/>
    </location>
</feature>
<dbReference type="Pfam" id="PF09294">
    <property type="entry name" value="Interfer-bind"/>
    <property type="match status" value="1"/>
</dbReference>
<dbReference type="OrthoDB" id="9886749at2759"/>
<name>A0A7L4FW92_9COLU</name>
<feature type="region of interest" description="Disordered" evidence="1">
    <location>
        <begin position="471"/>
        <end position="522"/>
    </location>
</feature>
<dbReference type="InterPro" id="IPR050650">
    <property type="entry name" value="Type-II_Cytokine-TF_Rcpt"/>
</dbReference>
<dbReference type="GO" id="GO:0004896">
    <property type="term" value="F:cytokine receptor activity"/>
    <property type="evidence" value="ECO:0007669"/>
    <property type="project" value="TreeGrafter"/>
</dbReference>
<dbReference type="InterPro" id="IPR015373">
    <property type="entry name" value="Interferon/interleukin_rcp_dom"/>
</dbReference>
<dbReference type="GO" id="GO:0005886">
    <property type="term" value="C:plasma membrane"/>
    <property type="evidence" value="ECO:0007669"/>
    <property type="project" value="TreeGrafter"/>
</dbReference>
<feature type="region of interest" description="Disordered" evidence="1">
    <location>
        <begin position="378"/>
        <end position="412"/>
    </location>
</feature>
<dbReference type="PANTHER" id="PTHR20859:SF90">
    <property type="entry name" value="INTERLEUKIN-10 RECEPTOR SUBUNIT ALPHA"/>
    <property type="match status" value="1"/>
</dbReference>